<keyword evidence="3" id="KW-1185">Reference proteome</keyword>
<keyword evidence="1" id="KW-0732">Signal</keyword>
<name>A0A1I3CI85_9PSED</name>
<protein>
    <submittedName>
        <fullName evidence="2">Amino acid ABC transporter substrate-binding protein, PAAT family</fullName>
    </submittedName>
</protein>
<reference evidence="3" key="1">
    <citation type="submission" date="2016-10" db="EMBL/GenBank/DDBJ databases">
        <authorList>
            <person name="Varghese N."/>
            <person name="Submissions S."/>
        </authorList>
    </citation>
    <scope>NUCLEOTIDE SEQUENCE [LARGE SCALE GENOMIC DNA]</scope>
    <source>
        <strain evidence="3">LMG 24016</strain>
    </source>
</reference>
<dbReference type="AlphaFoldDB" id="A0A1I3CI85"/>
<feature type="signal peptide" evidence="1">
    <location>
        <begin position="1"/>
        <end position="26"/>
    </location>
</feature>
<sequence>MGFIRHWLSRVGSVCIALPLAGPLLAAQDVRVAAVYFPPYVFKAEQVGAESPGLLSELLTVLNQAQGDYRFVMVPTAIKRRFADFEQGRLDLAIFENPNWGWQHIRHVALDMHLEDSEIFVARAERGRDQGYFDTLNGKRLALYHGYNYAFAGFNPEPEYLSKTFNATLNHSHDSSLLMVLRQRADIALVTRSYLGDFLERNRQYAEQLLISERIDQRYRHHVLLRPGAPIDPEQFMAIFESLRDNGQLLKIFSRYQIGVLPRDGQVKLAAER</sequence>
<evidence type="ECO:0000256" key="1">
    <source>
        <dbReference type="SAM" id="SignalP"/>
    </source>
</evidence>
<dbReference type="EMBL" id="FOQL01000001">
    <property type="protein sequence ID" value="SFH74053.1"/>
    <property type="molecule type" value="Genomic_DNA"/>
</dbReference>
<dbReference type="Proteomes" id="UP000243606">
    <property type="component" value="Unassembled WGS sequence"/>
</dbReference>
<dbReference type="RefSeq" id="WP_090241462.1">
    <property type="nucleotide sequence ID" value="NZ_FOQL01000001.1"/>
</dbReference>
<accession>A0A1I3CI85</accession>
<proteinExistence type="predicted"/>
<evidence type="ECO:0000313" key="2">
    <source>
        <dbReference type="EMBL" id="SFH74053.1"/>
    </source>
</evidence>
<evidence type="ECO:0000313" key="3">
    <source>
        <dbReference type="Proteomes" id="UP000243606"/>
    </source>
</evidence>
<organism evidence="2 3">
    <name type="scientific">Pseudomonas guineae</name>
    <dbReference type="NCBI Taxonomy" id="425504"/>
    <lineage>
        <taxon>Bacteria</taxon>
        <taxon>Pseudomonadati</taxon>
        <taxon>Pseudomonadota</taxon>
        <taxon>Gammaproteobacteria</taxon>
        <taxon>Pseudomonadales</taxon>
        <taxon>Pseudomonadaceae</taxon>
        <taxon>Pseudomonas</taxon>
    </lineage>
</organism>
<feature type="chain" id="PRO_5017364224" evidence="1">
    <location>
        <begin position="27"/>
        <end position="273"/>
    </location>
</feature>
<dbReference type="Gene3D" id="3.40.190.10">
    <property type="entry name" value="Periplasmic binding protein-like II"/>
    <property type="match status" value="2"/>
</dbReference>
<dbReference type="STRING" id="425504.SAMN05216206_0084"/>
<dbReference type="SUPFAM" id="SSF53850">
    <property type="entry name" value="Periplasmic binding protein-like II"/>
    <property type="match status" value="1"/>
</dbReference>
<gene>
    <name evidence="2" type="ORF">SAMN05216206_0084</name>
</gene>
<dbReference type="OrthoDB" id="8747607at2"/>